<name>A0A9E6RDU0_9HYPH</name>
<evidence type="ECO:0000313" key="2">
    <source>
        <dbReference type="EMBL" id="QZO02085.1"/>
    </source>
</evidence>
<sequence length="49" mass="5177">MTENEHGQIVETPVEAKQGTDAPKGMPVVLVVSTVGAALGMGLVWAYFF</sequence>
<evidence type="ECO:0000256" key="1">
    <source>
        <dbReference type="SAM" id="Phobius"/>
    </source>
</evidence>
<dbReference type="RefSeq" id="WP_261405469.1">
    <property type="nucleotide sequence ID" value="NZ_CP081869.1"/>
</dbReference>
<organism evidence="2 3">
    <name type="scientific">Chenggangzhangella methanolivorans</name>
    <dbReference type="NCBI Taxonomy" id="1437009"/>
    <lineage>
        <taxon>Bacteria</taxon>
        <taxon>Pseudomonadati</taxon>
        <taxon>Pseudomonadota</taxon>
        <taxon>Alphaproteobacteria</taxon>
        <taxon>Hyphomicrobiales</taxon>
        <taxon>Methylopilaceae</taxon>
        <taxon>Chenggangzhangella</taxon>
    </lineage>
</organism>
<evidence type="ECO:0000313" key="3">
    <source>
        <dbReference type="Proteomes" id="UP000825701"/>
    </source>
</evidence>
<accession>A0A9E6RDU0</accession>
<proteinExistence type="predicted"/>
<keyword evidence="1" id="KW-0472">Membrane</keyword>
<dbReference type="Proteomes" id="UP000825701">
    <property type="component" value="Chromosome"/>
</dbReference>
<keyword evidence="1" id="KW-0812">Transmembrane</keyword>
<dbReference type="EMBL" id="CP081869">
    <property type="protein sequence ID" value="QZO02085.1"/>
    <property type="molecule type" value="Genomic_DNA"/>
</dbReference>
<protein>
    <submittedName>
        <fullName evidence="2">Uncharacterized protein</fullName>
    </submittedName>
</protein>
<dbReference type="KEGG" id="cmet:K6K41_12910"/>
<feature type="transmembrane region" description="Helical" evidence="1">
    <location>
        <begin position="28"/>
        <end position="48"/>
    </location>
</feature>
<gene>
    <name evidence="2" type="ORF">K6K41_12910</name>
</gene>
<keyword evidence="1" id="KW-1133">Transmembrane helix</keyword>
<reference evidence="2" key="1">
    <citation type="submission" date="2021-08" db="EMBL/GenBank/DDBJ databases">
        <authorList>
            <person name="Zhang H."/>
            <person name="Xu M."/>
            <person name="Yu Z."/>
            <person name="Yang L."/>
            <person name="Cai Y."/>
        </authorList>
    </citation>
    <scope>NUCLEOTIDE SEQUENCE</scope>
    <source>
        <strain evidence="2">CHL1</strain>
    </source>
</reference>
<keyword evidence="3" id="KW-1185">Reference proteome</keyword>
<dbReference type="AlphaFoldDB" id="A0A9E6RDU0"/>